<dbReference type="Pfam" id="PF19631">
    <property type="entry name" value="Trypco2"/>
    <property type="match status" value="1"/>
</dbReference>
<accession>A0ABV3LZD4</accession>
<evidence type="ECO:0000313" key="3">
    <source>
        <dbReference type="EMBL" id="MEW2364341.1"/>
    </source>
</evidence>
<dbReference type="InterPro" id="IPR045608">
    <property type="entry name" value="Trypco2"/>
</dbReference>
<dbReference type="Proteomes" id="UP001553843">
    <property type="component" value="Unassembled WGS sequence"/>
</dbReference>
<sequence length="136" mass="14523">MGIPLSKALAELRRELYAAQEAGVNEQFQFEVEQAQLSLELEFRDDGHGNVKVEIGAFGTSAGADFGAASGRTHRQVLTLTLQVLDGALNGERARVRRPSGGLPAEDRTAVPQGEGAASTEGRLAVPDKNIPEPWD</sequence>
<dbReference type="RefSeq" id="WP_359772101.1">
    <property type="nucleotide sequence ID" value="NZ_JBEYRR010000001.1"/>
</dbReference>
<comment type="caution">
    <text evidence="3">The sequence shown here is derived from an EMBL/GenBank/DDBJ whole genome shotgun (WGS) entry which is preliminary data.</text>
</comment>
<feature type="domain" description="Trypsin-co-occurring" evidence="2">
    <location>
        <begin position="3"/>
        <end position="81"/>
    </location>
</feature>
<feature type="region of interest" description="Disordered" evidence="1">
    <location>
        <begin position="93"/>
        <end position="136"/>
    </location>
</feature>
<protein>
    <submittedName>
        <fullName evidence="3">Trypco2 family protein</fullName>
    </submittedName>
</protein>
<organism evidence="3 4">
    <name type="scientific">Streptomyces huasconensis</name>
    <dbReference type="NCBI Taxonomy" id="1854574"/>
    <lineage>
        <taxon>Bacteria</taxon>
        <taxon>Bacillati</taxon>
        <taxon>Actinomycetota</taxon>
        <taxon>Actinomycetes</taxon>
        <taxon>Kitasatosporales</taxon>
        <taxon>Streptomycetaceae</taxon>
        <taxon>Streptomyces</taxon>
    </lineage>
</organism>
<gene>
    <name evidence="3" type="ORF">AB0887_20670</name>
</gene>
<name>A0ABV3LZD4_9ACTN</name>
<proteinExistence type="predicted"/>
<dbReference type="EMBL" id="JBEYRS010000008">
    <property type="protein sequence ID" value="MEW2364341.1"/>
    <property type="molecule type" value="Genomic_DNA"/>
</dbReference>
<evidence type="ECO:0000256" key="1">
    <source>
        <dbReference type="SAM" id="MobiDB-lite"/>
    </source>
</evidence>
<keyword evidence="4" id="KW-1185">Reference proteome</keyword>
<evidence type="ECO:0000313" key="4">
    <source>
        <dbReference type="Proteomes" id="UP001553843"/>
    </source>
</evidence>
<reference evidence="3 4" key="1">
    <citation type="submission" date="2024-06" db="EMBL/GenBank/DDBJ databases">
        <title>The Natural Products Discovery Center: Release of the First 8490 Sequenced Strains for Exploring Actinobacteria Biosynthetic Diversity.</title>
        <authorList>
            <person name="Kalkreuter E."/>
            <person name="Kautsar S.A."/>
            <person name="Yang D."/>
            <person name="Bader C.D."/>
            <person name="Teijaro C.N."/>
            <person name="Fluegel L."/>
            <person name="Davis C.M."/>
            <person name="Simpson J.R."/>
            <person name="Lauterbach L."/>
            <person name="Steele A.D."/>
            <person name="Gui C."/>
            <person name="Meng S."/>
            <person name="Li G."/>
            <person name="Viehrig K."/>
            <person name="Ye F."/>
            <person name="Su P."/>
            <person name="Kiefer A.F."/>
            <person name="Nichols A."/>
            <person name="Cepeda A.J."/>
            <person name="Yan W."/>
            <person name="Fan B."/>
            <person name="Jiang Y."/>
            <person name="Adhikari A."/>
            <person name="Zheng C.-J."/>
            <person name="Schuster L."/>
            <person name="Cowan T.M."/>
            <person name="Smanski M.J."/>
            <person name="Chevrette M.G."/>
            <person name="De Carvalho L.P.S."/>
            <person name="Shen B."/>
        </authorList>
    </citation>
    <scope>NUCLEOTIDE SEQUENCE [LARGE SCALE GENOMIC DNA]</scope>
    <source>
        <strain evidence="3 4">NPDC047833</strain>
    </source>
</reference>
<evidence type="ECO:0000259" key="2">
    <source>
        <dbReference type="Pfam" id="PF19631"/>
    </source>
</evidence>